<dbReference type="GO" id="GO:0008962">
    <property type="term" value="F:phosphatidylglycerophosphatase activity"/>
    <property type="evidence" value="ECO:0007669"/>
    <property type="project" value="InterPro"/>
</dbReference>
<name>A0A9X5ANX4_9FIRM</name>
<proteinExistence type="predicted"/>
<dbReference type="InterPro" id="IPR010021">
    <property type="entry name" value="PGPP1/Gep4"/>
</dbReference>
<gene>
    <name evidence="1" type="ORF">GMA92_10545</name>
</gene>
<dbReference type="InterPro" id="IPR006549">
    <property type="entry name" value="HAD-SF_hydro_IIIA"/>
</dbReference>
<dbReference type="InterPro" id="IPR023214">
    <property type="entry name" value="HAD_sf"/>
</dbReference>
<dbReference type="GeneID" id="60059828"/>
<dbReference type="Gene3D" id="3.40.50.1000">
    <property type="entry name" value="HAD superfamily/HAD-like"/>
    <property type="match status" value="1"/>
</dbReference>
<dbReference type="EMBL" id="WMQE01000024">
    <property type="protein sequence ID" value="MTK21853.1"/>
    <property type="molecule type" value="Genomic_DNA"/>
</dbReference>
<reference evidence="1 2" key="1">
    <citation type="journal article" date="2019" name="Nat. Med.">
        <title>A library of human gut bacterial isolates paired with longitudinal multiomics data enables mechanistic microbiome research.</title>
        <authorList>
            <person name="Poyet M."/>
            <person name="Groussin M."/>
            <person name="Gibbons S.M."/>
            <person name="Avila-Pacheco J."/>
            <person name="Jiang X."/>
            <person name="Kearney S.M."/>
            <person name="Perrotta A.R."/>
            <person name="Berdy B."/>
            <person name="Zhao S."/>
            <person name="Lieberman T.D."/>
            <person name="Swanson P.K."/>
            <person name="Smith M."/>
            <person name="Roesemann S."/>
            <person name="Alexander J.E."/>
            <person name="Rich S.A."/>
            <person name="Livny J."/>
            <person name="Vlamakis H."/>
            <person name="Clish C."/>
            <person name="Bullock K."/>
            <person name="Deik A."/>
            <person name="Scott J."/>
            <person name="Pierce K.A."/>
            <person name="Xavier R.J."/>
            <person name="Alm E.J."/>
        </authorList>
    </citation>
    <scope>NUCLEOTIDE SEQUENCE [LARGE SCALE GENOMIC DNA]</scope>
    <source>
        <strain evidence="1 2">BIOML-A198</strain>
    </source>
</reference>
<dbReference type="NCBIfam" id="TIGR01668">
    <property type="entry name" value="YqeG_hyp_ppase"/>
    <property type="match status" value="1"/>
</dbReference>
<dbReference type="Pfam" id="PF00702">
    <property type="entry name" value="Hydrolase"/>
    <property type="match status" value="1"/>
</dbReference>
<dbReference type="RefSeq" id="WP_006783356.1">
    <property type="nucleotide sequence ID" value="NZ_CABJBH010000016.1"/>
</dbReference>
<dbReference type="SUPFAM" id="SSF56784">
    <property type="entry name" value="HAD-like"/>
    <property type="match status" value="1"/>
</dbReference>
<organism evidence="1 2">
    <name type="scientific">Turicibacter sanguinis</name>
    <dbReference type="NCBI Taxonomy" id="154288"/>
    <lineage>
        <taxon>Bacteria</taxon>
        <taxon>Bacillati</taxon>
        <taxon>Bacillota</taxon>
        <taxon>Erysipelotrichia</taxon>
        <taxon>Erysipelotrichales</taxon>
        <taxon>Turicibacteraceae</taxon>
        <taxon>Turicibacter</taxon>
    </lineage>
</organism>
<dbReference type="NCBIfam" id="TIGR01662">
    <property type="entry name" value="HAD-SF-IIIA"/>
    <property type="match status" value="1"/>
</dbReference>
<protein>
    <submittedName>
        <fullName evidence="1">YqeG family HAD IIIA-type phosphatase</fullName>
    </submittedName>
</protein>
<evidence type="ECO:0000313" key="2">
    <source>
        <dbReference type="Proteomes" id="UP000487649"/>
    </source>
</evidence>
<accession>A0A9X5ANX4</accession>
<dbReference type="OrthoDB" id="9787572at2"/>
<evidence type="ECO:0000313" key="1">
    <source>
        <dbReference type="EMBL" id="MTK21853.1"/>
    </source>
</evidence>
<dbReference type="Proteomes" id="UP000487649">
    <property type="component" value="Unassembled WGS sequence"/>
</dbReference>
<sequence length="174" mass="19866">MLKHFVADEYVKSVFEVDLHKLKQQGKKVILTDLDNTLVGTNVALPTPEIITFLNQAKELGFEVIIVSNNNQERVSTFAKDLSIVAHHKSLKPLTIKLRRVLKNHQKSEVVMMGDQLMTDVLVSKRLGLYTILVEPIVLSADESSTKFNRKLERYVVSQLKKRNLPIPTYLDKQ</sequence>
<comment type="caution">
    <text evidence="1">The sequence shown here is derived from an EMBL/GenBank/DDBJ whole genome shotgun (WGS) entry which is preliminary data.</text>
</comment>
<dbReference type="InterPro" id="IPR036412">
    <property type="entry name" value="HAD-like_sf"/>
</dbReference>
<dbReference type="AlphaFoldDB" id="A0A9X5ANX4"/>